<dbReference type="InterPro" id="IPR050859">
    <property type="entry name" value="Class-I_PLP-dep_aminotransf"/>
</dbReference>
<dbReference type="OrthoDB" id="691673at2759"/>
<evidence type="ECO:0000256" key="2">
    <source>
        <dbReference type="ARBA" id="ARBA00007441"/>
    </source>
</evidence>
<evidence type="ECO:0000256" key="4">
    <source>
        <dbReference type="ARBA" id="ARBA00022679"/>
    </source>
</evidence>
<comment type="similarity">
    <text evidence="2">Belongs to the class-I pyridoxal-phosphate-dependent aminotransferase family.</text>
</comment>
<name>A0A4S8KR20_DENBC</name>
<evidence type="ECO:0000256" key="5">
    <source>
        <dbReference type="ARBA" id="ARBA00022898"/>
    </source>
</evidence>
<dbReference type="GO" id="GO:1901605">
    <property type="term" value="P:alpha-amino acid metabolic process"/>
    <property type="evidence" value="ECO:0007669"/>
    <property type="project" value="TreeGrafter"/>
</dbReference>
<dbReference type="PANTHER" id="PTHR42790:SF1">
    <property type="entry name" value="AROMATIC AMINO ACID AMINOTRANSFERASE, HYPOTHETICAL (EUROFUNG)"/>
    <property type="match status" value="1"/>
</dbReference>
<evidence type="ECO:0000313" key="7">
    <source>
        <dbReference type="EMBL" id="THU78051.1"/>
    </source>
</evidence>
<gene>
    <name evidence="7" type="ORF">K435DRAFT_700911</name>
</gene>
<dbReference type="AlphaFoldDB" id="A0A4S8KR20"/>
<proteinExistence type="inferred from homology"/>
<evidence type="ECO:0000259" key="6">
    <source>
        <dbReference type="Pfam" id="PF00155"/>
    </source>
</evidence>
<dbReference type="Pfam" id="PF00155">
    <property type="entry name" value="Aminotran_1_2"/>
    <property type="match status" value="1"/>
</dbReference>
<dbReference type="InterPro" id="IPR004839">
    <property type="entry name" value="Aminotransferase_I/II_large"/>
</dbReference>
<keyword evidence="5" id="KW-0663">Pyridoxal phosphate</keyword>
<evidence type="ECO:0000313" key="8">
    <source>
        <dbReference type="Proteomes" id="UP000297245"/>
    </source>
</evidence>
<dbReference type="PANTHER" id="PTHR42790">
    <property type="entry name" value="AMINOTRANSFERASE"/>
    <property type="match status" value="1"/>
</dbReference>
<organism evidence="7 8">
    <name type="scientific">Dendrothele bispora (strain CBS 962.96)</name>
    <dbReference type="NCBI Taxonomy" id="1314807"/>
    <lineage>
        <taxon>Eukaryota</taxon>
        <taxon>Fungi</taxon>
        <taxon>Dikarya</taxon>
        <taxon>Basidiomycota</taxon>
        <taxon>Agaricomycotina</taxon>
        <taxon>Agaricomycetes</taxon>
        <taxon>Agaricomycetidae</taxon>
        <taxon>Agaricales</taxon>
        <taxon>Agaricales incertae sedis</taxon>
        <taxon>Dendrothele</taxon>
    </lineage>
</organism>
<keyword evidence="8" id="KW-1185">Reference proteome</keyword>
<dbReference type="Gene3D" id="3.40.640.10">
    <property type="entry name" value="Type I PLP-dependent aspartate aminotransferase-like (Major domain)"/>
    <property type="match status" value="1"/>
</dbReference>
<dbReference type="EMBL" id="ML180272">
    <property type="protein sequence ID" value="THU78051.1"/>
    <property type="molecule type" value="Genomic_DNA"/>
</dbReference>
<dbReference type="GO" id="GO:0008483">
    <property type="term" value="F:transaminase activity"/>
    <property type="evidence" value="ECO:0007669"/>
    <property type="project" value="UniProtKB-KW"/>
</dbReference>
<feature type="domain" description="Aminotransferase class I/classII large" evidence="6">
    <location>
        <begin position="128"/>
        <end position="351"/>
    </location>
</feature>
<comment type="cofactor">
    <cofactor evidence="1">
        <name>pyridoxal 5'-phosphate</name>
        <dbReference type="ChEBI" id="CHEBI:597326"/>
    </cofactor>
</comment>
<keyword evidence="3" id="KW-0032">Aminotransferase</keyword>
<reference evidence="7 8" key="1">
    <citation type="journal article" date="2019" name="Nat. Ecol. Evol.">
        <title>Megaphylogeny resolves global patterns of mushroom evolution.</title>
        <authorList>
            <person name="Varga T."/>
            <person name="Krizsan K."/>
            <person name="Foldi C."/>
            <person name="Dima B."/>
            <person name="Sanchez-Garcia M."/>
            <person name="Sanchez-Ramirez S."/>
            <person name="Szollosi G.J."/>
            <person name="Szarkandi J.G."/>
            <person name="Papp V."/>
            <person name="Albert L."/>
            <person name="Andreopoulos W."/>
            <person name="Angelini C."/>
            <person name="Antonin V."/>
            <person name="Barry K.W."/>
            <person name="Bougher N.L."/>
            <person name="Buchanan P."/>
            <person name="Buyck B."/>
            <person name="Bense V."/>
            <person name="Catcheside P."/>
            <person name="Chovatia M."/>
            <person name="Cooper J."/>
            <person name="Damon W."/>
            <person name="Desjardin D."/>
            <person name="Finy P."/>
            <person name="Geml J."/>
            <person name="Haridas S."/>
            <person name="Hughes K."/>
            <person name="Justo A."/>
            <person name="Karasinski D."/>
            <person name="Kautmanova I."/>
            <person name="Kiss B."/>
            <person name="Kocsube S."/>
            <person name="Kotiranta H."/>
            <person name="LaButti K.M."/>
            <person name="Lechner B.E."/>
            <person name="Liimatainen K."/>
            <person name="Lipzen A."/>
            <person name="Lukacs Z."/>
            <person name="Mihaltcheva S."/>
            <person name="Morgado L.N."/>
            <person name="Niskanen T."/>
            <person name="Noordeloos M.E."/>
            <person name="Ohm R.A."/>
            <person name="Ortiz-Santana B."/>
            <person name="Ovrebo C."/>
            <person name="Racz N."/>
            <person name="Riley R."/>
            <person name="Savchenko A."/>
            <person name="Shiryaev A."/>
            <person name="Soop K."/>
            <person name="Spirin V."/>
            <person name="Szebenyi C."/>
            <person name="Tomsovsky M."/>
            <person name="Tulloss R.E."/>
            <person name="Uehling J."/>
            <person name="Grigoriev I.V."/>
            <person name="Vagvolgyi C."/>
            <person name="Papp T."/>
            <person name="Martin F.M."/>
            <person name="Miettinen O."/>
            <person name="Hibbett D.S."/>
            <person name="Nagy L.G."/>
        </authorList>
    </citation>
    <scope>NUCLEOTIDE SEQUENCE [LARGE SCALE GENOMIC DNA]</scope>
    <source>
        <strain evidence="7 8">CBS 962.96</strain>
    </source>
</reference>
<sequence>MSSNKSIDLSHHLNTLSRSRVPSPLKYVVDYMNQPGMISLAGGLPHPSAFPYNTVNLEVYSPDADIAPTSTKAKTTMDISVAKDISPDRPNNLSVALQYGASTGSKSLSLFLHDFAKRVFRPAYSDFQVLLHFGNTDGWNKVVNLFCEPGDYILIEEHTYPSSQALWAPMGCRGVPVSMDKDGIIPDALECVLQEWEDSHPGTKRPHLLYIVPTGQNPTGSTIPVERKKLIYDICVKYDVIICEDDPYYFLQMPNYTPVSDRCTHESVLPVHDESVIDGALLDALVPTFVSLDYQGRVIRLETFSKTMGPGNRLGYFVCNPLFSERLVRASEVTTQAPAGWSQAIVEEHLKAWKYEGYIRWLFGLRQLYTIRRDWLCDLIFSEFDVLPSPDGIPHDYIALPKGHGKRMDANPKSKYIFSFSAPKGGMFVWVQLNLNNHPKFEGIRASGEEYPEEKLETQIWMELIREKLLLTPGSFYSPVLGPNQRMKREKGVAFFRLAFSFETREDMEKGVKRMARVFERSWGFAELLN</sequence>
<accession>A0A4S8KR20</accession>
<protein>
    <submittedName>
        <fullName evidence="7">PLP-dependent transferase</fullName>
    </submittedName>
</protein>
<keyword evidence="4 7" id="KW-0808">Transferase</keyword>
<dbReference type="InterPro" id="IPR015421">
    <property type="entry name" value="PyrdxlP-dep_Trfase_major"/>
</dbReference>
<dbReference type="GO" id="GO:0030170">
    <property type="term" value="F:pyridoxal phosphate binding"/>
    <property type="evidence" value="ECO:0007669"/>
    <property type="project" value="InterPro"/>
</dbReference>
<dbReference type="Proteomes" id="UP000297245">
    <property type="component" value="Unassembled WGS sequence"/>
</dbReference>
<dbReference type="CDD" id="cd00609">
    <property type="entry name" value="AAT_like"/>
    <property type="match status" value="1"/>
</dbReference>
<evidence type="ECO:0000256" key="1">
    <source>
        <dbReference type="ARBA" id="ARBA00001933"/>
    </source>
</evidence>
<dbReference type="InterPro" id="IPR015424">
    <property type="entry name" value="PyrdxlP-dep_Trfase"/>
</dbReference>
<evidence type="ECO:0000256" key="3">
    <source>
        <dbReference type="ARBA" id="ARBA00022576"/>
    </source>
</evidence>
<dbReference type="SUPFAM" id="SSF53383">
    <property type="entry name" value="PLP-dependent transferases"/>
    <property type="match status" value="1"/>
</dbReference>